<sequence length="108" mass="11970">MSLPDLVRCLTAAAVRPATTDHAPAPGPCTPVPLQARRRHQDPHVDLIERDHPGWAVHALPTVTREGTDYVATHAGHTVRADSPEELRRRIHEAETEPLPALVRRYVT</sequence>
<keyword evidence="2" id="KW-1185">Reference proteome</keyword>
<geneLocation type="plasmid" evidence="1 2">
    <name>unnamed1</name>
</geneLocation>
<keyword evidence="1" id="KW-0614">Plasmid</keyword>
<reference evidence="1" key="1">
    <citation type="submission" date="2022-06" db="EMBL/GenBank/DDBJ databases">
        <authorList>
            <person name="Ping M."/>
        </authorList>
    </citation>
    <scope>NUCLEOTIDE SEQUENCE</scope>
    <source>
        <strain evidence="1">JCM11759T</strain>
        <plasmid evidence="1">unnamed1</plasmid>
    </source>
</reference>
<dbReference type="EMBL" id="CP099838">
    <property type="protein sequence ID" value="USY23585.1"/>
    <property type="molecule type" value="Genomic_DNA"/>
</dbReference>
<accession>A0ABY5DJZ2</accession>
<proteinExistence type="predicted"/>
<evidence type="ECO:0000313" key="2">
    <source>
        <dbReference type="Proteomes" id="UP001055940"/>
    </source>
</evidence>
<name>A0ABY5DJZ2_9ACTN</name>
<protein>
    <submittedName>
        <fullName evidence="1">Uncharacterized protein</fullName>
    </submittedName>
</protein>
<dbReference type="Proteomes" id="UP001055940">
    <property type="component" value="Plasmid unnamed1"/>
</dbReference>
<evidence type="ECO:0000313" key="1">
    <source>
        <dbReference type="EMBL" id="USY23585.1"/>
    </source>
</evidence>
<dbReference type="RefSeq" id="WP_254422239.1">
    <property type="nucleotide sequence ID" value="NZ_BAAAJB010000040.1"/>
</dbReference>
<gene>
    <name evidence="1" type="ORF">NE857_33690</name>
</gene>
<organism evidence="1 2">
    <name type="scientific">Nocardiopsis exhalans</name>
    <dbReference type="NCBI Taxonomy" id="163604"/>
    <lineage>
        <taxon>Bacteria</taxon>
        <taxon>Bacillati</taxon>
        <taxon>Actinomycetota</taxon>
        <taxon>Actinomycetes</taxon>
        <taxon>Streptosporangiales</taxon>
        <taxon>Nocardiopsidaceae</taxon>
        <taxon>Nocardiopsis</taxon>
    </lineage>
</organism>